<dbReference type="PANTHER" id="PTHR33383">
    <property type="entry name" value="MEMBRANE PROTEIN INSERTION EFFICIENCY FACTOR-RELATED"/>
    <property type="match status" value="1"/>
</dbReference>
<dbReference type="SMART" id="SM01234">
    <property type="entry name" value="Haemolytic"/>
    <property type="match status" value="1"/>
</dbReference>
<evidence type="ECO:0000256" key="1">
    <source>
        <dbReference type="HAMAP-Rule" id="MF_00386"/>
    </source>
</evidence>
<name>A0A437MB04_9SPHN</name>
<proteinExistence type="inferred from homology"/>
<evidence type="ECO:0000313" key="3">
    <source>
        <dbReference type="Proteomes" id="UP000282971"/>
    </source>
</evidence>
<sequence>MFARLIILLARAWQYGPSLILPPTCRYVPSCSAYTIEAVSRYGALKGGWLGIRRICRCHPWGASGYDPVP</sequence>
<keyword evidence="1" id="KW-1003">Cell membrane</keyword>
<protein>
    <recommendedName>
        <fullName evidence="1">Putative membrane protein insertion efficiency factor</fullName>
    </recommendedName>
</protein>
<accession>A0A437MB04</accession>
<dbReference type="GO" id="GO:0005886">
    <property type="term" value="C:plasma membrane"/>
    <property type="evidence" value="ECO:0007669"/>
    <property type="project" value="UniProtKB-SubCell"/>
</dbReference>
<keyword evidence="3" id="KW-1185">Reference proteome</keyword>
<dbReference type="RefSeq" id="WP_127744381.1">
    <property type="nucleotide sequence ID" value="NZ_SACN01000001.1"/>
</dbReference>
<organism evidence="2 3">
    <name type="scientific">Sphingomonas crocodyli</name>
    <dbReference type="NCBI Taxonomy" id="1979270"/>
    <lineage>
        <taxon>Bacteria</taxon>
        <taxon>Pseudomonadati</taxon>
        <taxon>Pseudomonadota</taxon>
        <taxon>Alphaproteobacteria</taxon>
        <taxon>Sphingomonadales</taxon>
        <taxon>Sphingomonadaceae</taxon>
        <taxon>Sphingomonas</taxon>
    </lineage>
</organism>
<dbReference type="Pfam" id="PF01809">
    <property type="entry name" value="YidD"/>
    <property type="match status" value="1"/>
</dbReference>
<dbReference type="Proteomes" id="UP000282971">
    <property type="component" value="Unassembled WGS sequence"/>
</dbReference>
<comment type="subcellular location">
    <subcellularLocation>
        <location evidence="1">Cell membrane</location>
        <topology evidence="1">Peripheral membrane protein</topology>
        <orientation evidence="1">Cytoplasmic side</orientation>
    </subcellularLocation>
</comment>
<dbReference type="AlphaFoldDB" id="A0A437MB04"/>
<comment type="function">
    <text evidence="1">Could be involved in insertion of integral membrane proteins into the membrane.</text>
</comment>
<dbReference type="OrthoDB" id="9801753at2"/>
<comment type="similarity">
    <text evidence="1">Belongs to the UPF0161 family.</text>
</comment>
<dbReference type="NCBIfam" id="TIGR00278">
    <property type="entry name" value="membrane protein insertion efficiency factor YidD"/>
    <property type="match status" value="1"/>
</dbReference>
<reference evidence="2 3" key="1">
    <citation type="submission" date="2019-01" db="EMBL/GenBank/DDBJ databases">
        <authorList>
            <person name="Chen W.-M."/>
        </authorList>
    </citation>
    <scope>NUCLEOTIDE SEQUENCE [LARGE SCALE GENOMIC DNA]</scope>
    <source>
        <strain evidence="2 3">CCP-7</strain>
    </source>
</reference>
<dbReference type="EMBL" id="SACN01000001">
    <property type="protein sequence ID" value="RVT94806.1"/>
    <property type="molecule type" value="Genomic_DNA"/>
</dbReference>
<gene>
    <name evidence="2" type="primary">yidD</name>
    <name evidence="2" type="ORF">EOD43_13580</name>
</gene>
<dbReference type="PANTHER" id="PTHR33383:SF1">
    <property type="entry name" value="MEMBRANE PROTEIN INSERTION EFFICIENCY FACTOR-RELATED"/>
    <property type="match status" value="1"/>
</dbReference>
<keyword evidence="1" id="KW-0472">Membrane</keyword>
<dbReference type="InterPro" id="IPR002696">
    <property type="entry name" value="Membr_insert_effic_factor_YidD"/>
</dbReference>
<evidence type="ECO:0000313" key="2">
    <source>
        <dbReference type="EMBL" id="RVT94806.1"/>
    </source>
</evidence>
<dbReference type="HAMAP" id="MF_00386">
    <property type="entry name" value="UPF0161_YidD"/>
    <property type="match status" value="1"/>
</dbReference>
<comment type="caution">
    <text evidence="2">The sequence shown here is derived from an EMBL/GenBank/DDBJ whole genome shotgun (WGS) entry which is preliminary data.</text>
</comment>